<accession>A0A0F8Z1L6</accession>
<evidence type="ECO:0000313" key="1">
    <source>
        <dbReference type="EMBL" id="KKK54016.1"/>
    </source>
</evidence>
<proteinExistence type="predicted"/>
<name>A0A0F8Z1L6_9ZZZZ</name>
<dbReference type="EMBL" id="LAZR01066215">
    <property type="protein sequence ID" value="KKK54016.1"/>
    <property type="molecule type" value="Genomic_DNA"/>
</dbReference>
<organism evidence="1">
    <name type="scientific">marine sediment metagenome</name>
    <dbReference type="NCBI Taxonomy" id="412755"/>
    <lineage>
        <taxon>unclassified sequences</taxon>
        <taxon>metagenomes</taxon>
        <taxon>ecological metagenomes</taxon>
    </lineage>
</organism>
<gene>
    <name evidence="1" type="ORF">LCGC14_3088980</name>
</gene>
<dbReference type="AlphaFoldDB" id="A0A0F8Z1L6"/>
<reference evidence="1" key="1">
    <citation type="journal article" date="2015" name="Nature">
        <title>Complex archaea that bridge the gap between prokaryotes and eukaryotes.</title>
        <authorList>
            <person name="Spang A."/>
            <person name="Saw J.H."/>
            <person name="Jorgensen S.L."/>
            <person name="Zaremba-Niedzwiedzka K."/>
            <person name="Martijn J."/>
            <person name="Lind A.E."/>
            <person name="van Eijk R."/>
            <person name="Schleper C."/>
            <person name="Guy L."/>
            <person name="Ettema T.J."/>
        </authorList>
    </citation>
    <scope>NUCLEOTIDE SEQUENCE</scope>
</reference>
<comment type="caution">
    <text evidence="1">The sequence shown here is derived from an EMBL/GenBank/DDBJ whole genome shotgun (WGS) entry which is preliminary data.</text>
</comment>
<sequence length="71" mass="7695">MTPIRFRGDGAGEIIAEPTAVQRLPDSPSVQVFCAGGVMHNVHPDDADRVWAWACEQCKLKGATVELKVMS</sequence>
<protein>
    <submittedName>
        <fullName evidence="1">Uncharacterized protein</fullName>
    </submittedName>
</protein>